<dbReference type="EMBL" id="AP023410">
    <property type="protein sequence ID" value="BCK75995.1"/>
    <property type="molecule type" value="Genomic_DNA"/>
</dbReference>
<evidence type="ECO:0008006" key="3">
    <source>
        <dbReference type="Google" id="ProtNLM"/>
    </source>
</evidence>
<evidence type="ECO:0000313" key="2">
    <source>
        <dbReference type="Proteomes" id="UP000516424"/>
    </source>
</evidence>
<dbReference type="AlphaFoldDB" id="A0AB33IG42"/>
<dbReference type="RefSeq" id="WP_010668331.1">
    <property type="nucleotide sequence ID" value="NZ_AP023410.1"/>
</dbReference>
<evidence type="ECO:0000313" key="1">
    <source>
        <dbReference type="EMBL" id="BCK75995.1"/>
    </source>
</evidence>
<keyword evidence="2" id="KW-1185">Reference proteome</keyword>
<dbReference type="Proteomes" id="UP000516424">
    <property type="component" value="Chromosome"/>
</dbReference>
<organism evidence="1 2">
    <name type="scientific">Acetobacter aceti NBRC 14818</name>
    <dbReference type="NCBI Taxonomy" id="887700"/>
    <lineage>
        <taxon>Bacteria</taxon>
        <taxon>Pseudomonadati</taxon>
        <taxon>Pseudomonadota</taxon>
        <taxon>Alphaproteobacteria</taxon>
        <taxon>Acetobacterales</taxon>
        <taxon>Acetobacteraceae</taxon>
        <taxon>Acetobacter</taxon>
        <taxon>Acetobacter subgen. Acetobacter</taxon>
    </lineage>
</organism>
<name>A0AB33IG42_ACEAC</name>
<reference evidence="1 2" key="1">
    <citation type="journal article" date="2011" name="Microbiology">
        <title>Transcriptome response to different carbon sources in Acetobacter aceti.</title>
        <authorList>
            <person name="Sakurai K."/>
            <person name="Arai H."/>
            <person name="Ishii M."/>
            <person name="Igarashi Y."/>
        </authorList>
    </citation>
    <scope>NUCLEOTIDE SEQUENCE [LARGE SCALE GENOMIC DNA]</scope>
    <source>
        <strain evidence="1 2">NBRC 14818</strain>
    </source>
</reference>
<accession>A0AB33IG42</accession>
<protein>
    <recommendedName>
        <fullName evidence="3">Phage protein</fullName>
    </recommendedName>
</protein>
<gene>
    <name evidence="1" type="ORF">EMQ_1601</name>
</gene>
<sequence length="150" mass="15286">MTTISLKVDEAVGDIKIAESVAQTVLSFTAVPTPVTTVVSKAVALINGGLDAFQQYAGSTATLTFDSTSVPAALTSVVADIRTAASDISGAATGIEATLAAKVSTVSADVAAVASVIESMFSAVTSARFGLSEVEWRKQRIAAIRLRHGV</sequence>
<proteinExistence type="predicted"/>